<name>A0A917UUL8_9BACI</name>
<dbReference type="AlphaFoldDB" id="A0A917UUL8"/>
<dbReference type="NCBIfam" id="TIGR02677">
    <property type="entry name" value="TIGR02677 family protein"/>
    <property type="match status" value="1"/>
</dbReference>
<proteinExistence type="predicted"/>
<protein>
    <submittedName>
        <fullName evidence="1">TIGR02677 family protein</fullName>
    </submittedName>
</protein>
<dbReference type="InterPro" id="IPR013493">
    <property type="entry name" value="CHP02677"/>
</dbReference>
<organism evidence="1 2">
    <name type="scientific">Lentibacillus kapialis</name>
    <dbReference type="NCBI Taxonomy" id="340214"/>
    <lineage>
        <taxon>Bacteria</taxon>
        <taxon>Bacillati</taxon>
        <taxon>Bacillota</taxon>
        <taxon>Bacilli</taxon>
        <taxon>Bacillales</taxon>
        <taxon>Bacillaceae</taxon>
        <taxon>Lentibacillus</taxon>
    </lineage>
</organism>
<dbReference type="Proteomes" id="UP000658382">
    <property type="component" value="Unassembled WGS sequence"/>
</dbReference>
<dbReference type="Pfam" id="PF09660">
    <property type="entry name" value="DUF2397"/>
    <property type="match status" value="1"/>
</dbReference>
<sequence length="503" mass="60371">MRVIKMQTQPFKKVQEASYLTADKAWSYRAILRYFYIQHERMREFLFPEEILTHLKDMDGFQDYTEDQLHQDLDQLVKWNNLIARQEMSRASTIEEFKKKRYRYQSTPYTIEFERMLQEMEKGGNVFGGSLERKEFERLYQELLKIEDMINKDSLPSADECSQLWNDIFAYFRSINQNTSDYMAHINSEEAEERMQTEAFLAYKDQFTTYLRDFIIGLQQTALKIQELLQSISLYQLQPLINQVIIHQQQIPRFEDIGLDGKELITDQEEKWRSLCDWFLGNAHGESNLEMLQTRTNEQIRRITRVVQRLGERHHYFRSRKKDYLHLAEWFDSMEDVKEAHELSSVVFGLFHTRHLFSDHVPTDDIYTDIWNEAPMEHETKPRIRNYREKTKPGAIISQQKRKDEARAEHLREKQREQEALKQYMNGDKIELENLSSVEPFARKMFLSWIGKAMAQKERTFKTEYGRRIKVIIEPGKRIVLHAQDGDIEMPHVTFQFLDEVKR</sequence>
<reference evidence="1" key="2">
    <citation type="submission" date="2020-09" db="EMBL/GenBank/DDBJ databases">
        <authorList>
            <person name="Sun Q."/>
            <person name="Ohkuma M."/>
        </authorList>
    </citation>
    <scope>NUCLEOTIDE SEQUENCE</scope>
    <source>
        <strain evidence="1">JCM 12580</strain>
    </source>
</reference>
<gene>
    <name evidence="1" type="ORF">GCM10007063_06990</name>
</gene>
<reference evidence="1" key="1">
    <citation type="journal article" date="2014" name="Int. J. Syst. Evol. Microbiol.">
        <title>Complete genome sequence of Corynebacterium casei LMG S-19264T (=DSM 44701T), isolated from a smear-ripened cheese.</title>
        <authorList>
            <consortium name="US DOE Joint Genome Institute (JGI-PGF)"/>
            <person name="Walter F."/>
            <person name="Albersmeier A."/>
            <person name="Kalinowski J."/>
            <person name="Ruckert C."/>
        </authorList>
    </citation>
    <scope>NUCLEOTIDE SEQUENCE</scope>
    <source>
        <strain evidence="1">JCM 12580</strain>
    </source>
</reference>
<dbReference type="EMBL" id="BMNQ01000005">
    <property type="protein sequence ID" value="GGJ87120.1"/>
    <property type="molecule type" value="Genomic_DNA"/>
</dbReference>
<accession>A0A917UUL8</accession>
<evidence type="ECO:0000313" key="1">
    <source>
        <dbReference type="EMBL" id="GGJ87120.1"/>
    </source>
</evidence>
<keyword evidence="2" id="KW-1185">Reference proteome</keyword>
<evidence type="ECO:0000313" key="2">
    <source>
        <dbReference type="Proteomes" id="UP000658382"/>
    </source>
</evidence>
<comment type="caution">
    <text evidence="1">The sequence shown here is derived from an EMBL/GenBank/DDBJ whole genome shotgun (WGS) entry which is preliminary data.</text>
</comment>